<dbReference type="InterPro" id="IPR036390">
    <property type="entry name" value="WH_DNA-bd_sf"/>
</dbReference>
<dbReference type="InterPro" id="IPR037171">
    <property type="entry name" value="NagB/RpiA_transferase-like"/>
</dbReference>
<dbReference type="STRING" id="1524460.IX84_15925"/>
<comment type="caution">
    <text evidence="6">The sequence shown here is derived from an EMBL/GenBank/DDBJ whole genome shotgun (WGS) entry which is preliminary data.</text>
</comment>
<dbReference type="Pfam" id="PF08220">
    <property type="entry name" value="HTH_DeoR"/>
    <property type="match status" value="1"/>
</dbReference>
<dbReference type="EMBL" id="JPOS01000038">
    <property type="protein sequence ID" value="KGE87146.1"/>
    <property type="molecule type" value="Genomic_DNA"/>
</dbReference>
<name>A0A098S508_9BACT</name>
<dbReference type="SMART" id="SM01134">
    <property type="entry name" value="DeoRC"/>
    <property type="match status" value="1"/>
</dbReference>
<dbReference type="Gene3D" id="1.10.10.10">
    <property type="entry name" value="Winged helix-like DNA-binding domain superfamily/Winged helix DNA-binding domain"/>
    <property type="match status" value="1"/>
</dbReference>
<dbReference type="OrthoDB" id="9797223at2"/>
<protein>
    <submittedName>
        <fullName evidence="6">Transcriptional regulator</fullName>
    </submittedName>
</protein>
<evidence type="ECO:0000313" key="7">
    <source>
        <dbReference type="Proteomes" id="UP000029736"/>
    </source>
</evidence>
<dbReference type="PROSITE" id="PS51000">
    <property type="entry name" value="HTH_DEOR_2"/>
    <property type="match status" value="1"/>
</dbReference>
<sequence>MQIAERHRFILDALRQKGAVSVAALSEAMDVTTVTVRKDLRLLEEKGALLRSHGGASLPDTYVNDRSIDEKMQIRVEDKQRIAVRAVELLHPEEAVIIGSGTTVRAFAQAIPKTMKLTVLTGAMNVSLALLDHPEVELVQLGGVVRKSSASVVGHYAEGMLADFACTKLFLSVDGISPDFGLTTSNMMEAHLNAKMIKAVPQAVILADSGKFGKKGFGKICDLEAVHTIITDAGLPDATRRAMEDKGVKVLIA</sequence>
<dbReference type="InterPro" id="IPR001034">
    <property type="entry name" value="DeoR_HTH"/>
</dbReference>
<reference evidence="6 7" key="1">
    <citation type="journal article" date="2014" name="Int. J. Syst. Evol. Microbiol.">
        <title>Phaeodactylibacter xiamenensis gen. nov., sp. nov., a member of the family Saprospiraceae isolated from the marine alga Phaeodactylum tricornutum.</title>
        <authorList>
            <person name="Chen Z.Jr."/>
            <person name="Lei X."/>
            <person name="Lai Q."/>
            <person name="Li Y."/>
            <person name="Zhang B."/>
            <person name="Zhang J."/>
            <person name="Zhang H."/>
            <person name="Yang L."/>
            <person name="Zheng W."/>
            <person name="Tian Y."/>
            <person name="Yu Z."/>
            <person name="Xu H.Jr."/>
            <person name="Zheng T."/>
        </authorList>
    </citation>
    <scope>NUCLEOTIDE SEQUENCE [LARGE SCALE GENOMIC DNA]</scope>
    <source>
        <strain evidence="6 7">KD52</strain>
    </source>
</reference>
<dbReference type="SUPFAM" id="SSF46785">
    <property type="entry name" value="Winged helix' DNA-binding domain"/>
    <property type="match status" value="1"/>
</dbReference>
<proteinExistence type="predicted"/>
<keyword evidence="3" id="KW-0238">DNA-binding</keyword>
<gene>
    <name evidence="6" type="ORF">IX84_15925</name>
</gene>
<accession>A0A098S508</accession>
<dbReference type="Proteomes" id="UP000029736">
    <property type="component" value="Unassembled WGS sequence"/>
</dbReference>
<keyword evidence="2" id="KW-0805">Transcription regulation</keyword>
<dbReference type="SMART" id="SM00420">
    <property type="entry name" value="HTH_DEOR"/>
    <property type="match status" value="1"/>
</dbReference>
<dbReference type="PANTHER" id="PTHR30363:SF4">
    <property type="entry name" value="GLYCEROL-3-PHOSPHATE REGULON REPRESSOR"/>
    <property type="match status" value="1"/>
</dbReference>
<evidence type="ECO:0000256" key="3">
    <source>
        <dbReference type="ARBA" id="ARBA00023125"/>
    </source>
</evidence>
<dbReference type="PRINTS" id="PR00037">
    <property type="entry name" value="HTHLACR"/>
</dbReference>
<keyword evidence="1" id="KW-0678">Repressor</keyword>
<dbReference type="GO" id="GO:0003677">
    <property type="term" value="F:DNA binding"/>
    <property type="evidence" value="ECO:0007669"/>
    <property type="project" value="UniProtKB-KW"/>
</dbReference>
<dbReference type="RefSeq" id="WP_044222555.1">
    <property type="nucleotide sequence ID" value="NZ_JBKAGJ010000015.1"/>
</dbReference>
<dbReference type="InterPro" id="IPR018356">
    <property type="entry name" value="Tscrpt_reg_HTH_DeoR_CS"/>
</dbReference>
<evidence type="ECO:0000313" key="6">
    <source>
        <dbReference type="EMBL" id="KGE87146.1"/>
    </source>
</evidence>
<keyword evidence="7" id="KW-1185">Reference proteome</keyword>
<dbReference type="AlphaFoldDB" id="A0A098S508"/>
<evidence type="ECO:0000259" key="5">
    <source>
        <dbReference type="PROSITE" id="PS51000"/>
    </source>
</evidence>
<dbReference type="InterPro" id="IPR014036">
    <property type="entry name" value="DeoR-like_C"/>
</dbReference>
<organism evidence="6 7">
    <name type="scientific">Phaeodactylibacter xiamenensis</name>
    <dbReference type="NCBI Taxonomy" id="1524460"/>
    <lineage>
        <taxon>Bacteria</taxon>
        <taxon>Pseudomonadati</taxon>
        <taxon>Bacteroidota</taxon>
        <taxon>Saprospiria</taxon>
        <taxon>Saprospirales</taxon>
        <taxon>Haliscomenobacteraceae</taxon>
        <taxon>Phaeodactylibacter</taxon>
    </lineage>
</organism>
<dbReference type="SUPFAM" id="SSF100950">
    <property type="entry name" value="NagB/RpiA/CoA transferase-like"/>
    <property type="match status" value="1"/>
</dbReference>
<evidence type="ECO:0000256" key="1">
    <source>
        <dbReference type="ARBA" id="ARBA00022491"/>
    </source>
</evidence>
<dbReference type="PROSITE" id="PS00894">
    <property type="entry name" value="HTH_DEOR_1"/>
    <property type="match status" value="1"/>
</dbReference>
<dbReference type="Pfam" id="PF00455">
    <property type="entry name" value="DeoRC"/>
    <property type="match status" value="1"/>
</dbReference>
<dbReference type="InterPro" id="IPR050313">
    <property type="entry name" value="Carb_Metab_HTH_regulators"/>
</dbReference>
<evidence type="ECO:0000256" key="4">
    <source>
        <dbReference type="ARBA" id="ARBA00023163"/>
    </source>
</evidence>
<dbReference type="GO" id="GO:0003700">
    <property type="term" value="F:DNA-binding transcription factor activity"/>
    <property type="evidence" value="ECO:0007669"/>
    <property type="project" value="InterPro"/>
</dbReference>
<evidence type="ECO:0000256" key="2">
    <source>
        <dbReference type="ARBA" id="ARBA00023015"/>
    </source>
</evidence>
<feature type="domain" description="HTH deoR-type" evidence="5">
    <location>
        <begin position="3"/>
        <end position="58"/>
    </location>
</feature>
<dbReference type="PANTHER" id="PTHR30363">
    <property type="entry name" value="HTH-TYPE TRANSCRIPTIONAL REGULATOR SRLR-RELATED"/>
    <property type="match status" value="1"/>
</dbReference>
<dbReference type="Gene3D" id="3.40.50.1360">
    <property type="match status" value="1"/>
</dbReference>
<keyword evidence="4" id="KW-0804">Transcription</keyword>
<dbReference type="InterPro" id="IPR036388">
    <property type="entry name" value="WH-like_DNA-bd_sf"/>
</dbReference>